<dbReference type="EMBL" id="BSXS01016227">
    <property type="protein sequence ID" value="GMF07461.1"/>
    <property type="molecule type" value="Genomic_DNA"/>
</dbReference>
<sequence length="213" mass="22657">MSDFAKSFFSFAKQKSNTTTTTTTSQQQSNNDNSSLNLTPVTSNATTRSNGLGFPTDIIPHTATPTIALSDNSFAMGTTLNRPITLQQQTSNLTAQLTNNNNNNSTKSGMSDTSSTYSNSTATLSNTNGTANGNGKLPHQQSSIAIPNQQQQQPLGITSTNCGIPEVDIPRGKLRVTVVEAVGLNVESSSSAPYVVYQIQTILNSLILIKEDH</sequence>
<gene>
    <name evidence="1" type="ORF">Amon02_001291200</name>
</gene>
<evidence type="ECO:0000313" key="2">
    <source>
        <dbReference type="Proteomes" id="UP001165064"/>
    </source>
</evidence>
<keyword evidence="2" id="KW-1185">Reference proteome</keyword>
<proteinExistence type="predicted"/>
<dbReference type="Proteomes" id="UP001165064">
    <property type="component" value="Unassembled WGS sequence"/>
</dbReference>
<evidence type="ECO:0000313" key="1">
    <source>
        <dbReference type="EMBL" id="GMF07461.1"/>
    </source>
</evidence>
<reference evidence="1" key="1">
    <citation type="submission" date="2023-04" db="EMBL/GenBank/DDBJ databases">
        <title>Ambrosiozyma monospora NBRC 10751.</title>
        <authorList>
            <person name="Ichikawa N."/>
            <person name="Sato H."/>
            <person name="Tonouchi N."/>
        </authorList>
    </citation>
    <scope>NUCLEOTIDE SEQUENCE</scope>
    <source>
        <strain evidence="1">NBRC 10751</strain>
    </source>
</reference>
<accession>A0ACB5UC70</accession>
<organism evidence="1 2">
    <name type="scientific">Ambrosiozyma monospora</name>
    <name type="common">Yeast</name>
    <name type="synonym">Endomycopsis monosporus</name>
    <dbReference type="NCBI Taxonomy" id="43982"/>
    <lineage>
        <taxon>Eukaryota</taxon>
        <taxon>Fungi</taxon>
        <taxon>Dikarya</taxon>
        <taxon>Ascomycota</taxon>
        <taxon>Saccharomycotina</taxon>
        <taxon>Pichiomycetes</taxon>
        <taxon>Pichiales</taxon>
        <taxon>Pichiaceae</taxon>
        <taxon>Ambrosiozyma</taxon>
    </lineage>
</organism>
<protein>
    <submittedName>
        <fullName evidence="1">Unnamed protein product</fullName>
    </submittedName>
</protein>
<name>A0ACB5UC70_AMBMO</name>
<comment type="caution">
    <text evidence="1">The sequence shown here is derived from an EMBL/GenBank/DDBJ whole genome shotgun (WGS) entry which is preliminary data.</text>
</comment>